<dbReference type="GO" id="GO:0003700">
    <property type="term" value="F:DNA-binding transcription factor activity"/>
    <property type="evidence" value="ECO:0007669"/>
    <property type="project" value="InterPro"/>
</dbReference>
<dbReference type="RefSeq" id="WP_166062237.1">
    <property type="nucleotide sequence ID" value="NZ_CP049889.1"/>
</dbReference>
<dbReference type="GO" id="GO:0006352">
    <property type="term" value="P:DNA-templated transcription initiation"/>
    <property type="evidence" value="ECO:0007669"/>
    <property type="project" value="InterPro"/>
</dbReference>
<dbReference type="SUPFAM" id="SSF88659">
    <property type="entry name" value="Sigma3 and sigma4 domains of RNA polymerase sigma factors"/>
    <property type="match status" value="1"/>
</dbReference>
<protein>
    <submittedName>
        <fullName evidence="2">Sigma-70 family RNA polymerase sigma factor</fullName>
    </submittedName>
</protein>
<dbReference type="Pfam" id="PF04545">
    <property type="entry name" value="Sigma70_r4"/>
    <property type="match status" value="1"/>
</dbReference>
<gene>
    <name evidence="2" type="ORF">G7058_03435</name>
</gene>
<dbReference type="GeneID" id="94552317"/>
<dbReference type="KEGG" id="jpo:G7058_03435"/>
<evidence type="ECO:0000313" key="3">
    <source>
        <dbReference type="Proteomes" id="UP000501830"/>
    </source>
</evidence>
<reference evidence="2 3" key="1">
    <citation type="journal article" date="2017" name="Int. J. Syst. Evol. Microbiol.">
        <title>Jeotgalibaca porci sp. nov. and Jeotgalibaca arthritidis sp. nov., isolated from pigs, and emended description of the genus Jeotgalibaca.</title>
        <authorList>
            <person name="Zamora L."/>
            <person name="Perez-Sancho M."/>
            <person name="Dominguez L."/>
            <person name="Fernandez-Garayzabal J.F."/>
            <person name="Vela A.I."/>
        </authorList>
    </citation>
    <scope>NUCLEOTIDE SEQUENCE [LARGE SCALE GENOMIC DNA]</scope>
    <source>
        <strain evidence="2 3">CCUG 69148</strain>
    </source>
</reference>
<evidence type="ECO:0000313" key="2">
    <source>
        <dbReference type="EMBL" id="QIK51187.1"/>
    </source>
</evidence>
<dbReference type="InterPro" id="IPR013325">
    <property type="entry name" value="RNA_pol_sigma_r2"/>
</dbReference>
<dbReference type="Gene3D" id="1.10.10.10">
    <property type="entry name" value="Winged helix-like DNA-binding domain superfamily/Winged helix DNA-binding domain"/>
    <property type="match status" value="1"/>
</dbReference>
<dbReference type="Proteomes" id="UP000501830">
    <property type="component" value="Chromosome"/>
</dbReference>
<dbReference type="SUPFAM" id="SSF88946">
    <property type="entry name" value="Sigma2 domain of RNA polymerase sigma factors"/>
    <property type="match status" value="1"/>
</dbReference>
<name>A0A6G7WG52_9LACT</name>
<dbReference type="AlphaFoldDB" id="A0A6G7WG52"/>
<evidence type="ECO:0000259" key="1">
    <source>
        <dbReference type="Pfam" id="PF04545"/>
    </source>
</evidence>
<dbReference type="InterPro" id="IPR013324">
    <property type="entry name" value="RNA_pol_sigma_r3/r4-like"/>
</dbReference>
<feature type="domain" description="RNA polymerase sigma-70 region 4" evidence="1">
    <location>
        <begin position="116"/>
        <end position="152"/>
    </location>
</feature>
<accession>A0A6G7WG52</accession>
<dbReference type="Gene3D" id="1.10.1740.10">
    <property type="match status" value="1"/>
</dbReference>
<keyword evidence="3" id="KW-1185">Reference proteome</keyword>
<dbReference type="InterPro" id="IPR014284">
    <property type="entry name" value="RNA_pol_sigma-70_dom"/>
</dbReference>
<sequence>MEQLTHLLIQYEGVIYNELKRIGMYRSSQDYEDYYQLGCMKLFESFTTCGVDAFSERYRYQFVKYAGQKIRWAFLDQKRRDRYLIDHEEQDDDFEICLSYGFEENIFFKEQLLTLMELLTAKEKNFLQERFINGLNMSEIAIKCGVSRKTVHAWRNGIQKKAQFLKRG</sequence>
<organism evidence="2 3">
    <name type="scientific">Jeotgalibaca porci</name>
    <dbReference type="NCBI Taxonomy" id="1868793"/>
    <lineage>
        <taxon>Bacteria</taxon>
        <taxon>Bacillati</taxon>
        <taxon>Bacillota</taxon>
        <taxon>Bacilli</taxon>
        <taxon>Lactobacillales</taxon>
        <taxon>Carnobacteriaceae</taxon>
        <taxon>Jeotgalibaca</taxon>
    </lineage>
</organism>
<dbReference type="InterPro" id="IPR036388">
    <property type="entry name" value="WH-like_DNA-bd_sf"/>
</dbReference>
<dbReference type="NCBIfam" id="TIGR02937">
    <property type="entry name" value="sigma70-ECF"/>
    <property type="match status" value="1"/>
</dbReference>
<dbReference type="InterPro" id="IPR007630">
    <property type="entry name" value="RNA_pol_sigma70_r4"/>
</dbReference>
<proteinExistence type="predicted"/>
<dbReference type="EMBL" id="CP049889">
    <property type="protein sequence ID" value="QIK51187.1"/>
    <property type="molecule type" value="Genomic_DNA"/>
</dbReference>